<dbReference type="EMBL" id="JACHWX010000009">
    <property type="protein sequence ID" value="MBB3056732.1"/>
    <property type="molecule type" value="Genomic_DNA"/>
</dbReference>
<dbReference type="InterPro" id="IPR011990">
    <property type="entry name" value="TPR-like_helical_dom_sf"/>
</dbReference>
<name>A0A839SHC0_9SPHI</name>
<evidence type="ECO:0008006" key="3">
    <source>
        <dbReference type="Google" id="ProtNLM"/>
    </source>
</evidence>
<reference evidence="1" key="1">
    <citation type="submission" date="2020-08" db="EMBL/GenBank/DDBJ databases">
        <title>Genomic Encyclopedia of Type Strains, Phase III (KMG-III): the genomes of soil and plant-associated and newly described type strains.</title>
        <authorList>
            <person name="Whitman W."/>
        </authorList>
    </citation>
    <scope>NUCLEOTIDE SEQUENCE [LARGE SCALE GENOMIC DNA]</scope>
    <source>
        <strain evidence="1">CECT 8628</strain>
    </source>
</reference>
<dbReference type="SUPFAM" id="SSF48452">
    <property type="entry name" value="TPR-like"/>
    <property type="match status" value="1"/>
</dbReference>
<gene>
    <name evidence="1" type="ORF">FHS11_003158</name>
</gene>
<evidence type="ECO:0000313" key="1">
    <source>
        <dbReference type="EMBL" id="MBB3056732.1"/>
    </source>
</evidence>
<sequence>MRTGRCQESNIQAADSISTDLYNKGSWRQLISYGSQAQANGINFPGLRLKVAFAFFITGNYKHALNEYQQLLSKDTYNETARYYAYFCCKFLNDDLQAAYHASFMDKEAVNKEGLKPYGLIAVGAESGVKQNNDVNRDNGFYERITTSNRLNWRFQLDQSLAYFSQDIFKLTNDIDNDKTSTRSADLQKEYYAKLSYSASENLSLIGSFHYLNTKFNNTIYNSNLGLIGLKYTGTYTDMQADINFGRLENKPVEQYNTKVIYYPLGNFNLYTISRASVLHLRGANNFIVSQAAGFKLIKNTWLESTVILGDEDDYFDADGLYIYNAIDKTTLRCGETVFYQLGTHAQLQISYAFEKKADTYQSIKYDQNSVTLGVLWKF</sequence>
<dbReference type="AlphaFoldDB" id="A0A839SHC0"/>
<dbReference type="Proteomes" id="UP000539265">
    <property type="component" value="Unassembled WGS sequence"/>
</dbReference>
<dbReference type="RefSeq" id="WP_096356111.1">
    <property type="nucleotide sequence ID" value="NZ_AP017313.1"/>
</dbReference>
<accession>A0A839SHC0</accession>
<comment type="caution">
    <text evidence="1">The sequence shown here is derived from an EMBL/GenBank/DDBJ whole genome shotgun (WGS) entry which is preliminary data.</text>
</comment>
<dbReference type="OrthoDB" id="784282at2"/>
<keyword evidence="2" id="KW-1185">Reference proteome</keyword>
<evidence type="ECO:0000313" key="2">
    <source>
        <dbReference type="Proteomes" id="UP000539265"/>
    </source>
</evidence>
<organism evidence="1 2">
    <name type="scientific">Mucilaginibacter gotjawali</name>
    <dbReference type="NCBI Taxonomy" id="1550579"/>
    <lineage>
        <taxon>Bacteria</taxon>
        <taxon>Pseudomonadati</taxon>
        <taxon>Bacteroidota</taxon>
        <taxon>Sphingobacteriia</taxon>
        <taxon>Sphingobacteriales</taxon>
        <taxon>Sphingobacteriaceae</taxon>
        <taxon>Mucilaginibacter</taxon>
    </lineage>
</organism>
<protein>
    <recommendedName>
        <fullName evidence="3">Tetratricopeptide repeat protein</fullName>
    </recommendedName>
</protein>
<proteinExistence type="predicted"/>